<proteinExistence type="predicted"/>
<sequence>MRDKPSGRSCTSAERYEILIFGPSAVNATTPMEYHIQPSLHSKADDLEGDLAIEIVYDDPQVFARLRVDLVDTRIVDACAKSFDAANTDDIELLKTLAEQALRRSVEDLEEEETCNEEKDVRNGNRCAVILHVRLHVFLNSSALDIGAHIRIYISL</sequence>
<evidence type="ECO:0000313" key="2">
    <source>
        <dbReference type="Proteomes" id="UP000724874"/>
    </source>
</evidence>
<dbReference type="AlphaFoldDB" id="A0A9P5TJ28"/>
<accession>A0A9P5TJ28</accession>
<organism evidence="1 2">
    <name type="scientific">Gymnopilus junonius</name>
    <name type="common">Spectacular rustgill mushroom</name>
    <name type="synonym">Gymnopilus spectabilis subsp. junonius</name>
    <dbReference type="NCBI Taxonomy" id="109634"/>
    <lineage>
        <taxon>Eukaryota</taxon>
        <taxon>Fungi</taxon>
        <taxon>Dikarya</taxon>
        <taxon>Basidiomycota</taxon>
        <taxon>Agaricomycotina</taxon>
        <taxon>Agaricomycetes</taxon>
        <taxon>Agaricomycetidae</taxon>
        <taxon>Agaricales</taxon>
        <taxon>Agaricineae</taxon>
        <taxon>Hymenogastraceae</taxon>
        <taxon>Gymnopilus</taxon>
    </lineage>
</organism>
<gene>
    <name evidence="1" type="ORF">CPB84DRAFT_187000</name>
</gene>
<dbReference type="Proteomes" id="UP000724874">
    <property type="component" value="Unassembled WGS sequence"/>
</dbReference>
<evidence type="ECO:0000313" key="1">
    <source>
        <dbReference type="EMBL" id="KAF8883654.1"/>
    </source>
</evidence>
<protein>
    <submittedName>
        <fullName evidence="1">Uncharacterized protein</fullName>
    </submittedName>
</protein>
<name>A0A9P5TJ28_GYMJU</name>
<dbReference type="EMBL" id="JADNYJ010000114">
    <property type="protein sequence ID" value="KAF8883654.1"/>
    <property type="molecule type" value="Genomic_DNA"/>
</dbReference>
<comment type="caution">
    <text evidence="1">The sequence shown here is derived from an EMBL/GenBank/DDBJ whole genome shotgun (WGS) entry which is preliminary data.</text>
</comment>
<reference evidence="1" key="1">
    <citation type="submission" date="2020-11" db="EMBL/GenBank/DDBJ databases">
        <authorList>
            <consortium name="DOE Joint Genome Institute"/>
            <person name="Ahrendt S."/>
            <person name="Riley R."/>
            <person name="Andreopoulos W."/>
            <person name="LaButti K."/>
            <person name="Pangilinan J."/>
            <person name="Ruiz-duenas F.J."/>
            <person name="Barrasa J.M."/>
            <person name="Sanchez-Garcia M."/>
            <person name="Camarero S."/>
            <person name="Miyauchi S."/>
            <person name="Serrano A."/>
            <person name="Linde D."/>
            <person name="Babiker R."/>
            <person name="Drula E."/>
            <person name="Ayuso-Fernandez I."/>
            <person name="Pacheco R."/>
            <person name="Padilla G."/>
            <person name="Ferreira P."/>
            <person name="Barriuso J."/>
            <person name="Kellner H."/>
            <person name="Castanera R."/>
            <person name="Alfaro M."/>
            <person name="Ramirez L."/>
            <person name="Pisabarro A.G."/>
            <person name="Kuo A."/>
            <person name="Tritt A."/>
            <person name="Lipzen A."/>
            <person name="He G."/>
            <person name="Yan M."/>
            <person name="Ng V."/>
            <person name="Cullen D."/>
            <person name="Martin F."/>
            <person name="Rosso M.-N."/>
            <person name="Henrissat B."/>
            <person name="Hibbett D."/>
            <person name="Martinez A.T."/>
            <person name="Grigoriev I.V."/>
        </authorList>
    </citation>
    <scope>NUCLEOTIDE SEQUENCE</scope>
    <source>
        <strain evidence="1">AH 44721</strain>
    </source>
</reference>
<keyword evidence="2" id="KW-1185">Reference proteome</keyword>